<evidence type="ECO:0000256" key="12">
    <source>
        <dbReference type="ARBA" id="ARBA00022833"/>
    </source>
</evidence>
<dbReference type="Pfam" id="PF01149">
    <property type="entry name" value="Fapy_DNA_glyco"/>
    <property type="match status" value="1"/>
</dbReference>
<accession>A0A6M4NNC7</accession>
<evidence type="ECO:0000256" key="15">
    <source>
        <dbReference type="ARBA" id="ARBA00023239"/>
    </source>
</evidence>
<dbReference type="InterPro" id="IPR010979">
    <property type="entry name" value="Ribosomal_uS13-like_H2TH"/>
</dbReference>
<dbReference type="Pfam" id="PF06831">
    <property type="entry name" value="H2TH"/>
    <property type="match status" value="1"/>
</dbReference>
<keyword evidence="9" id="KW-0227">DNA damage</keyword>
<evidence type="ECO:0000256" key="1">
    <source>
        <dbReference type="ARBA" id="ARBA00001668"/>
    </source>
</evidence>
<keyword evidence="15" id="KW-0456">Lyase</keyword>
<evidence type="ECO:0000256" key="18">
    <source>
        <dbReference type="ARBA" id="ARBA00030638"/>
    </source>
</evidence>
<evidence type="ECO:0000256" key="10">
    <source>
        <dbReference type="ARBA" id="ARBA00022771"/>
    </source>
</evidence>
<keyword evidence="8" id="KW-0479">Metal-binding</keyword>
<evidence type="ECO:0000256" key="5">
    <source>
        <dbReference type="ARBA" id="ARBA00012024"/>
    </source>
</evidence>
<evidence type="ECO:0000256" key="13">
    <source>
        <dbReference type="ARBA" id="ARBA00023125"/>
    </source>
</evidence>
<evidence type="ECO:0000256" key="11">
    <source>
        <dbReference type="ARBA" id="ARBA00022801"/>
    </source>
</evidence>
<keyword evidence="16" id="KW-0511">Multifunctional enzyme</keyword>
<dbReference type="NCBIfam" id="NF002211">
    <property type="entry name" value="PRK01103.1"/>
    <property type="match status" value="1"/>
</dbReference>
<dbReference type="EMBL" id="MN990729">
    <property type="protein sequence ID" value="QJR98172.1"/>
    <property type="molecule type" value="Genomic_DNA"/>
</dbReference>
<evidence type="ECO:0000313" key="23">
    <source>
        <dbReference type="EMBL" id="QJR98172.1"/>
    </source>
</evidence>
<evidence type="ECO:0000256" key="6">
    <source>
        <dbReference type="ARBA" id="ARBA00012720"/>
    </source>
</evidence>
<dbReference type="PROSITE" id="PS51066">
    <property type="entry name" value="ZF_FPG_2"/>
    <property type="match status" value="1"/>
</dbReference>
<dbReference type="GO" id="GO:0006284">
    <property type="term" value="P:base-excision repair"/>
    <property type="evidence" value="ECO:0007669"/>
    <property type="project" value="InterPro"/>
</dbReference>
<keyword evidence="12" id="KW-0862">Zinc</keyword>
<sequence>MPELPEVETVKNGIAGFIGQAKILRVEIRNRHFRDIIPEDTESKITGASILGYRRIGKYIIIDLDNGLCLIWHLGMSGRIKTFKSLPDQQEKHDHILIETSTGWLIYNDPRRFGLLVYARQEDLFRTKYLCNMGIDPFDDRLDTTYLAEKLKNKKIPIKEALLNQNIINGIGNIYASEILYASRISPLRASDSLSKEECTAVIENTKKILQKAINNGGSTLKDYHKPDGSLGYFQYMHCVYNKTGQRCPDCKCDITKTGGIKKSVQAGRSTFYCPTLQK</sequence>
<evidence type="ECO:0000256" key="7">
    <source>
        <dbReference type="ARBA" id="ARBA00016240"/>
    </source>
</evidence>
<comment type="subunit">
    <text evidence="4">Monomer.</text>
</comment>
<dbReference type="SUPFAM" id="SSF57716">
    <property type="entry name" value="Glucocorticoid receptor-like (DNA-binding domain)"/>
    <property type="match status" value="1"/>
</dbReference>
<dbReference type="EC" id="3.2.2.23" evidence="5"/>
<feature type="domain" description="Formamidopyrimidine-DNA glycosylase catalytic" evidence="22">
    <location>
        <begin position="2"/>
        <end position="114"/>
    </location>
</feature>
<dbReference type="InterPro" id="IPR000214">
    <property type="entry name" value="Znf_DNA_glyclase/AP_lyase"/>
</dbReference>
<evidence type="ECO:0000256" key="9">
    <source>
        <dbReference type="ARBA" id="ARBA00022763"/>
    </source>
</evidence>
<keyword evidence="14" id="KW-0234">DNA repair</keyword>
<dbReference type="AlphaFoldDB" id="A0A6M4NNC7"/>
<dbReference type="SMART" id="SM00898">
    <property type="entry name" value="Fapy_DNA_glyco"/>
    <property type="match status" value="1"/>
</dbReference>
<comment type="cofactor">
    <cofactor evidence="2">
        <name>Zn(2+)</name>
        <dbReference type="ChEBI" id="CHEBI:29105"/>
    </cofactor>
</comment>
<comment type="catalytic activity">
    <reaction evidence="1">
        <text>Hydrolysis of DNA containing ring-opened 7-methylguanine residues, releasing 2,6-diamino-4-hydroxy-5-(N-methyl)formamidopyrimidine.</text>
        <dbReference type="EC" id="3.2.2.23"/>
    </reaction>
</comment>
<dbReference type="InterPro" id="IPR015886">
    <property type="entry name" value="H2TH_FPG"/>
</dbReference>
<evidence type="ECO:0000256" key="3">
    <source>
        <dbReference type="ARBA" id="ARBA00009409"/>
    </source>
</evidence>
<dbReference type="GO" id="GO:0003684">
    <property type="term" value="F:damaged DNA binding"/>
    <property type="evidence" value="ECO:0007669"/>
    <property type="project" value="InterPro"/>
</dbReference>
<dbReference type="SUPFAM" id="SSF81624">
    <property type="entry name" value="N-terminal domain of MutM-like DNA repair proteins"/>
    <property type="match status" value="1"/>
</dbReference>
<comment type="catalytic activity">
    <reaction evidence="19">
        <text>2'-deoxyribonucleotide-(2'-deoxyribose 5'-phosphate)-2'-deoxyribonucleotide-DNA = a 3'-end 2'-deoxyribonucleotide-(2,3-dehydro-2,3-deoxyribose 5'-phosphate)-DNA + a 5'-end 5'-phospho-2'-deoxyribonucleoside-DNA + H(+)</text>
        <dbReference type="Rhea" id="RHEA:66592"/>
        <dbReference type="Rhea" id="RHEA-COMP:13180"/>
        <dbReference type="Rhea" id="RHEA-COMP:16897"/>
        <dbReference type="Rhea" id="RHEA-COMP:17067"/>
        <dbReference type="ChEBI" id="CHEBI:15378"/>
        <dbReference type="ChEBI" id="CHEBI:136412"/>
        <dbReference type="ChEBI" id="CHEBI:157695"/>
        <dbReference type="ChEBI" id="CHEBI:167181"/>
        <dbReference type="EC" id="4.2.99.18"/>
    </reaction>
</comment>
<dbReference type="PANTHER" id="PTHR22993:SF9">
    <property type="entry name" value="FORMAMIDOPYRIMIDINE-DNA GLYCOSYLASE"/>
    <property type="match status" value="1"/>
</dbReference>
<protein>
    <recommendedName>
        <fullName evidence="7">Formamidopyrimidine-DNA glycosylase</fullName>
        <ecNumber evidence="5">3.2.2.23</ecNumber>
        <ecNumber evidence="6">4.2.99.18</ecNumber>
    </recommendedName>
    <alternativeName>
        <fullName evidence="18">DNA-(apurinic or apyrimidinic site) lyase MutM</fullName>
    </alternativeName>
</protein>
<dbReference type="GO" id="GO:0034039">
    <property type="term" value="F:8-oxo-7,8-dihydroguanine DNA N-glycosylase activity"/>
    <property type="evidence" value="ECO:0007669"/>
    <property type="project" value="TreeGrafter"/>
</dbReference>
<organism evidence="23">
    <name type="scientific">uncultured Alphaproteobacteria bacterium</name>
    <dbReference type="NCBI Taxonomy" id="91750"/>
    <lineage>
        <taxon>Bacteria</taxon>
        <taxon>Pseudomonadati</taxon>
        <taxon>Pseudomonadota</taxon>
        <taxon>Alphaproteobacteria</taxon>
        <taxon>environmental samples</taxon>
    </lineage>
</organism>
<keyword evidence="17 23" id="KW-0326">Glycosidase</keyword>
<dbReference type="InterPro" id="IPR020629">
    <property type="entry name" value="FPG_Glyclase"/>
</dbReference>
<dbReference type="PROSITE" id="PS51068">
    <property type="entry name" value="FPG_CAT"/>
    <property type="match status" value="1"/>
</dbReference>
<evidence type="ECO:0000256" key="8">
    <source>
        <dbReference type="ARBA" id="ARBA00022723"/>
    </source>
</evidence>
<dbReference type="InterPro" id="IPR035937">
    <property type="entry name" value="FPG_N"/>
</dbReference>
<evidence type="ECO:0000256" key="2">
    <source>
        <dbReference type="ARBA" id="ARBA00001947"/>
    </source>
</evidence>
<evidence type="ECO:0000256" key="17">
    <source>
        <dbReference type="ARBA" id="ARBA00023295"/>
    </source>
</evidence>
<dbReference type="NCBIfam" id="TIGR00577">
    <property type="entry name" value="fpg"/>
    <property type="match status" value="1"/>
</dbReference>
<evidence type="ECO:0000259" key="22">
    <source>
        <dbReference type="PROSITE" id="PS51068"/>
    </source>
</evidence>
<evidence type="ECO:0000259" key="21">
    <source>
        <dbReference type="PROSITE" id="PS51066"/>
    </source>
</evidence>
<evidence type="ECO:0000256" key="14">
    <source>
        <dbReference type="ARBA" id="ARBA00023204"/>
    </source>
</evidence>
<dbReference type="SMART" id="SM01232">
    <property type="entry name" value="H2TH"/>
    <property type="match status" value="1"/>
</dbReference>
<proteinExistence type="inferred from homology"/>
<evidence type="ECO:0000256" key="20">
    <source>
        <dbReference type="PROSITE-ProRule" id="PRU00391"/>
    </source>
</evidence>
<keyword evidence="11 23" id="KW-0378">Hydrolase</keyword>
<dbReference type="InterPro" id="IPR012319">
    <property type="entry name" value="FPG_cat"/>
</dbReference>
<evidence type="ECO:0000256" key="4">
    <source>
        <dbReference type="ARBA" id="ARBA00011245"/>
    </source>
</evidence>
<gene>
    <name evidence="23" type="primary">mutM</name>
    <name evidence="23" type="ORF">PlAlph_1760</name>
</gene>
<dbReference type="Gene3D" id="3.20.190.10">
    <property type="entry name" value="MutM-like, N-terminal"/>
    <property type="match status" value="1"/>
</dbReference>
<dbReference type="GO" id="GO:0140078">
    <property type="term" value="F:class I DNA-(apurinic or apyrimidinic site) endonuclease activity"/>
    <property type="evidence" value="ECO:0007669"/>
    <property type="project" value="UniProtKB-EC"/>
</dbReference>
<dbReference type="GO" id="GO:0008270">
    <property type="term" value="F:zinc ion binding"/>
    <property type="evidence" value="ECO:0007669"/>
    <property type="project" value="UniProtKB-KW"/>
</dbReference>
<dbReference type="Gene3D" id="1.10.8.50">
    <property type="match status" value="1"/>
</dbReference>
<dbReference type="PANTHER" id="PTHR22993">
    <property type="entry name" value="FORMAMIDOPYRIMIDINE-DNA GLYCOSYLASE"/>
    <property type="match status" value="1"/>
</dbReference>
<evidence type="ECO:0000256" key="19">
    <source>
        <dbReference type="ARBA" id="ARBA00044632"/>
    </source>
</evidence>
<dbReference type="CDD" id="cd08966">
    <property type="entry name" value="EcFpg-like_N"/>
    <property type="match status" value="1"/>
</dbReference>
<evidence type="ECO:0000256" key="16">
    <source>
        <dbReference type="ARBA" id="ARBA00023268"/>
    </source>
</evidence>
<dbReference type="FunFam" id="1.10.8.50:FF:000003">
    <property type="entry name" value="Formamidopyrimidine-DNA glycosylase"/>
    <property type="match status" value="1"/>
</dbReference>
<reference evidence="23" key="1">
    <citation type="submission" date="2020-01" db="EMBL/GenBank/DDBJ databases">
        <title>Gastrointestinal microbiota of LL stock colony Peromyscus leucopus.</title>
        <authorList>
            <person name="Milovic A."/>
            <person name="Bassam K."/>
            <person name="Keay E."/>
            <person name="Barbour A.G."/>
        </authorList>
    </citation>
    <scope>NUCLEOTIDE SEQUENCE</scope>
    <source>
        <strain evidence="23">LL90</strain>
    </source>
</reference>
<keyword evidence="13" id="KW-0238">DNA-binding</keyword>
<comment type="similarity">
    <text evidence="3">Belongs to the FPG family.</text>
</comment>
<dbReference type="SUPFAM" id="SSF46946">
    <property type="entry name" value="S13-like H2TH domain"/>
    <property type="match status" value="1"/>
</dbReference>
<name>A0A6M4NNC7_9PROT</name>
<dbReference type="EC" id="4.2.99.18" evidence="6"/>
<feature type="domain" description="FPG-type" evidence="21">
    <location>
        <begin position="239"/>
        <end position="279"/>
    </location>
</feature>
<keyword evidence="10 20" id="KW-0863">Zinc-finger</keyword>